<dbReference type="Proteomes" id="UP000749646">
    <property type="component" value="Unassembled WGS sequence"/>
</dbReference>
<proteinExistence type="predicted"/>
<feature type="compositionally biased region" description="Polar residues" evidence="2">
    <location>
        <begin position="68"/>
        <end position="77"/>
    </location>
</feature>
<dbReference type="EMBL" id="JAAAHW010006331">
    <property type="protein sequence ID" value="KAF9963022.1"/>
    <property type="molecule type" value="Genomic_DNA"/>
</dbReference>
<comment type="caution">
    <text evidence="3">The sequence shown here is derived from an EMBL/GenBank/DDBJ whole genome shotgun (WGS) entry which is preliminary data.</text>
</comment>
<accession>A0A9P6J570</accession>
<protein>
    <submittedName>
        <fullName evidence="3">Uncharacterized protein</fullName>
    </submittedName>
</protein>
<feature type="region of interest" description="Disordered" evidence="2">
    <location>
        <begin position="62"/>
        <end position="98"/>
    </location>
</feature>
<name>A0A9P6J570_9FUNG</name>
<dbReference type="AlphaFoldDB" id="A0A9P6J570"/>
<evidence type="ECO:0000256" key="2">
    <source>
        <dbReference type="SAM" id="MobiDB-lite"/>
    </source>
</evidence>
<sequence length="98" mass="10402">MERRREELEKKRKKLEELRRAREERIGAAASAASALLVNPEAPARGTARREIDDLVASLVGERAVTPTGATDASSDAGSDKGVSASPAIMSPPPYSTV</sequence>
<keyword evidence="4" id="KW-1185">Reference proteome</keyword>
<evidence type="ECO:0000313" key="4">
    <source>
        <dbReference type="Proteomes" id="UP000749646"/>
    </source>
</evidence>
<reference evidence="3" key="1">
    <citation type="journal article" date="2020" name="Fungal Divers.">
        <title>Resolving the Mortierellaceae phylogeny through synthesis of multi-gene phylogenetics and phylogenomics.</title>
        <authorList>
            <person name="Vandepol N."/>
            <person name="Liber J."/>
            <person name="Desiro A."/>
            <person name="Na H."/>
            <person name="Kennedy M."/>
            <person name="Barry K."/>
            <person name="Grigoriev I.V."/>
            <person name="Miller A.N."/>
            <person name="O'Donnell K."/>
            <person name="Stajich J.E."/>
            <person name="Bonito G."/>
        </authorList>
    </citation>
    <scope>NUCLEOTIDE SEQUENCE</scope>
    <source>
        <strain evidence="3">MES-2147</strain>
    </source>
</reference>
<organism evidence="3 4">
    <name type="scientific">Modicella reniformis</name>
    <dbReference type="NCBI Taxonomy" id="1440133"/>
    <lineage>
        <taxon>Eukaryota</taxon>
        <taxon>Fungi</taxon>
        <taxon>Fungi incertae sedis</taxon>
        <taxon>Mucoromycota</taxon>
        <taxon>Mortierellomycotina</taxon>
        <taxon>Mortierellomycetes</taxon>
        <taxon>Mortierellales</taxon>
        <taxon>Mortierellaceae</taxon>
        <taxon>Modicella</taxon>
    </lineage>
</organism>
<evidence type="ECO:0000313" key="3">
    <source>
        <dbReference type="EMBL" id="KAF9963022.1"/>
    </source>
</evidence>
<gene>
    <name evidence="3" type="ORF">BGZ65_006464</name>
</gene>
<evidence type="ECO:0000256" key="1">
    <source>
        <dbReference type="SAM" id="Coils"/>
    </source>
</evidence>
<feature type="coiled-coil region" evidence="1">
    <location>
        <begin position="1"/>
        <end position="28"/>
    </location>
</feature>
<keyword evidence="1" id="KW-0175">Coiled coil</keyword>